<sequence>MADTSTSNDLAQIASAVRSASPSLAQALGGPSAGIVVAALGRCLLQDVQASPDDILSALKKGDSATQNAILAAEESCQLRLRESGSGLAQLSPEVAQALIADDGQSTHEKYVDIENARARQIASHDLTNSILAYGVSIGFFAILIALMFFGDKVNTLYKDLLYTLLGVVGTGWANVIGFYFGSSAGSVQKTQALTAVITARQQQQQSTSGPPRSKPAA</sequence>
<keyword evidence="1" id="KW-0472">Membrane</keyword>
<evidence type="ECO:0000313" key="3">
    <source>
        <dbReference type="Proteomes" id="UP000030460"/>
    </source>
</evidence>
<organism evidence="2 3">
    <name type="scientific">Paraburkholderia sacchari</name>
    <dbReference type="NCBI Taxonomy" id="159450"/>
    <lineage>
        <taxon>Bacteria</taxon>
        <taxon>Pseudomonadati</taxon>
        <taxon>Pseudomonadota</taxon>
        <taxon>Betaproteobacteria</taxon>
        <taxon>Burkholderiales</taxon>
        <taxon>Burkholderiaceae</taxon>
        <taxon>Paraburkholderia</taxon>
    </lineage>
</organism>
<proteinExistence type="predicted"/>
<dbReference type="EMBL" id="JTDB02000006">
    <property type="protein sequence ID" value="NLP63680.1"/>
    <property type="molecule type" value="Genomic_DNA"/>
</dbReference>
<keyword evidence="3" id="KW-1185">Reference proteome</keyword>
<dbReference type="Proteomes" id="UP000030460">
    <property type="component" value="Unassembled WGS sequence"/>
</dbReference>
<reference evidence="2" key="2">
    <citation type="submission" date="2020-04" db="EMBL/GenBank/DDBJ databases">
        <authorList>
            <person name="Alexandrino P."/>
            <person name="Mendonca T."/>
            <person name="Guaman L."/>
            <person name="Cherix J."/>
            <person name="Lozano-Sakalauskas G."/>
            <person name="Fujita A."/>
            <person name="Filho E.R."/>
            <person name="Long P."/>
            <person name="Padilla G."/>
            <person name="Taciro M.K."/>
            <person name="Gomez J.G."/>
            <person name="Silva L.F."/>
            <person name="Torres M."/>
        </authorList>
    </citation>
    <scope>NUCLEOTIDE SEQUENCE</scope>
    <source>
        <strain evidence="2">LMG 19450</strain>
    </source>
</reference>
<feature type="transmembrane region" description="Helical" evidence="1">
    <location>
        <begin position="162"/>
        <end position="182"/>
    </location>
</feature>
<dbReference type="OrthoDB" id="9000966at2"/>
<protein>
    <submittedName>
        <fullName evidence="2">Uncharacterized protein</fullName>
    </submittedName>
</protein>
<gene>
    <name evidence="2" type="ORF">NH14_021465</name>
</gene>
<accession>A0A8T6ZHG1</accession>
<feature type="transmembrane region" description="Helical" evidence="1">
    <location>
        <begin position="131"/>
        <end position="150"/>
    </location>
</feature>
<dbReference type="RefSeq" id="WP_052148159.1">
    <property type="nucleotide sequence ID" value="NZ_CADFGF010000006.1"/>
</dbReference>
<keyword evidence="1" id="KW-1133">Transmembrane helix</keyword>
<dbReference type="AlphaFoldDB" id="A0A8T6ZHG1"/>
<name>A0A8T6ZHG1_9BURK</name>
<keyword evidence="1" id="KW-0812">Transmembrane</keyword>
<comment type="caution">
    <text evidence="2">The sequence shown here is derived from an EMBL/GenBank/DDBJ whole genome shotgun (WGS) entry which is preliminary data.</text>
</comment>
<evidence type="ECO:0000313" key="2">
    <source>
        <dbReference type="EMBL" id="NLP63680.1"/>
    </source>
</evidence>
<reference evidence="2" key="1">
    <citation type="journal article" date="2015" name="Genome Announc.">
        <title>Draft Genome Sequence of the Polyhydroxyalkanoate-Producing Bacterium Burkholderia sacchari LMG 19450 Isolated from Brazilian Sugarcane Plantation Soil.</title>
        <authorList>
            <person name="Alexandrino P.M."/>
            <person name="Mendonca T.T."/>
            <person name="Guaman Bautista L.P."/>
            <person name="Cherix J."/>
            <person name="Lozano-Sakalauskas G.C."/>
            <person name="Fujita A."/>
            <person name="Ramos Filho E."/>
            <person name="Long P."/>
            <person name="Padilla G."/>
            <person name="Taciro M.K."/>
            <person name="Gomez J.G."/>
            <person name="Silva L.F."/>
        </authorList>
    </citation>
    <scope>NUCLEOTIDE SEQUENCE</scope>
    <source>
        <strain evidence="2">LMG 19450</strain>
    </source>
</reference>
<evidence type="ECO:0000256" key="1">
    <source>
        <dbReference type="SAM" id="Phobius"/>
    </source>
</evidence>